<evidence type="ECO:0000259" key="4">
    <source>
        <dbReference type="Pfam" id="PF07859"/>
    </source>
</evidence>
<organism evidence="5 6">
    <name type="scientific">Hansschlegelia zhihuaiae</name>
    <dbReference type="NCBI Taxonomy" id="405005"/>
    <lineage>
        <taxon>Bacteria</taxon>
        <taxon>Pseudomonadati</taxon>
        <taxon>Pseudomonadota</taxon>
        <taxon>Alphaproteobacteria</taxon>
        <taxon>Hyphomicrobiales</taxon>
        <taxon>Methylopilaceae</taxon>
        <taxon>Hansschlegelia</taxon>
    </lineage>
</organism>
<dbReference type="PANTHER" id="PTHR48081:SF30">
    <property type="entry name" value="ACETYL-HYDROLASE LIPR-RELATED"/>
    <property type="match status" value="1"/>
</dbReference>
<dbReference type="InterPro" id="IPR002168">
    <property type="entry name" value="Lipase_GDXG_HIS_AS"/>
</dbReference>
<evidence type="ECO:0000256" key="1">
    <source>
        <dbReference type="ARBA" id="ARBA00010515"/>
    </source>
</evidence>
<evidence type="ECO:0000256" key="3">
    <source>
        <dbReference type="PROSITE-ProRule" id="PRU10038"/>
    </source>
</evidence>
<dbReference type="InterPro" id="IPR013094">
    <property type="entry name" value="AB_hydrolase_3"/>
</dbReference>
<dbReference type="SUPFAM" id="SSF53474">
    <property type="entry name" value="alpha/beta-Hydrolases"/>
    <property type="match status" value="1"/>
</dbReference>
<name>A0A4Q0MLH9_9HYPH</name>
<evidence type="ECO:0000313" key="5">
    <source>
        <dbReference type="EMBL" id="RXF73916.1"/>
    </source>
</evidence>
<proteinExistence type="inferred from homology"/>
<dbReference type="InterPro" id="IPR050300">
    <property type="entry name" value="GDXG_lipolytic_enzyme"/>
</dbReference>
<comment type="similarity">
    <text evidence="1">Belongs to the 'GDXG' lipolytic enzyme family.</text>
</comment>
<gene>
    <name evidence="5" type="ORF">EK403_08070</name>
</gene>
<dbReference type="PANTHER" id="PTHR48081">
    <property type="entry name" value="AB HYDROLASE SUPERFAMILY PROTEIN C4A8.06C"/>
    <property type="match status" value="1"/>
</dbReference>
<comment type="caution">
    <text evidence="5">The sequence shown here is derived from an EMBL/GenBank/DDBJ whole genome shotgun (WGS) entry which is preliminary data.</text>
</comment>
<feature type="domain" description="Alpha/beta hydrolase fold-3" evidence="4">
    <location>
        <begin position="77"/>
        <end position="278"/>
    </location>
</feature>
<evidence type="ECO:0000256" key="2">
    <source>
        <dbReference type="ARBA" id="ARBA00022801"/>
    </source>
</evidence>
<keyword evidence="6" id="KW-1185">Reference proteome</keyword>
<accession>A0A4Q0MLH9</accession>
<dbReference type="EMBL" id="RYFI01000006">
    <property type="protein sequence ID" value="RXF73916.1"/>
    <property type="molecule type" value="Genomic_DNA"/>
</dbReference>
<dbReference type="PROSITE" id="PS01173">
    <property type="entry name" value="LIPASE_GDXG_HIS"/>
    <property type="match status" value="1"/>
</dbReference>
<feature type="active site" evidence="3">
    <location>
        <position position="151"/>
    </location>
</feature>
<dbReference type="RefSeq" id="WP_128776988.1">
    <property type="nucleotide sequence ID" value="NZ_RYFI01000006.1"/>
</dbReference>
<dbReference type="OrthoDB" id="9806180at2"/>
<dbReference type="PROSITE" id="PS01174">
    <property type="entry name" value="LIPASE_GDXG_SER"/>
    <property type="match status" value="1"/>
</dbReference>
<dbReference type="AlphaFoldDB" id="A0A4Q0MLH9"/>
<dbReference type="InterPro" id="IPR033140">
    <property type="entry name" value="Lipase_GDXG_put_SER_AS"/>
</dbReference>
<keyword evidence="2 5" id="KW-0378">Hydrolase</keyword>
<evidence type="ECO:0000313" key="6">
    <source>
        <dbReference type="Proteomes" id="UP000289708"/>
    </source>
</evidence>
<dbReference type="InterPro" id="IPR029058">
    <property type="entry name" value="AB_hydrolase_fold"/>
</dbReference>
<dbReference type="Proteomes" id="UP000289708">
    <property type="component" value="Unassembled WGS sequence"/>
</dbReference>
<dbReference type="Pfam" id="PF07859">
    <property type="entry name" value="Abhydrolase_3"/>
    <property type="match status" value="1"/>
</dbReference>
<dbReference type="GO" id="GO:0004806">
    <property type="term" value="F:triacylglycerol lipase activity"/>
    <property type="evidence" value="ECO:0007669"/>
    <property type="project" value="TreeGrafter"/>
</dbReference>
<reference evidence="5 6" key="1">
    <citation type="submission" date="2018-12" db="EMBL/GenBank/DDBJ databases">
        <title>bacterium Hansschlegelia zhihuaiae S113.</title>
        <authorList>
            <person name="He J."/>
        </authorList>
    </citation>
    <scope>NUCLEOTIDE SEQUENCE [LARGE SCALE GENOMIC DNA]</scope>
    <source>
        <strain evidence="5 6">S 113</strain>
    </source>
</reference>
<protein>
    <submittedName>
        <fullName evidence="5">Alpha/beta hydrolase</fullName>
    </submittedName>
</protein>
<dbReference type="Gene3D" id="3.40.50.1820">
    <property type="entry name" value="alpha/beta hydrolase"/>
    <property type="match status" value="1"/>
</dbReference>
<sequence>MQGSVSAQARMLRAFLRHVVKHRINGEQDLLRLRANGDAIAVFAPDAPRGGARRRITIGGLTAEEHRPRRGPVNGVILYLHGGGFVMGSARTHRGISGRLARGAAARVITLNYRLAPEHPYPCALDDVVAVYRALLDDGTEPARIAVSGDSAGGNLAFALLLRLKGEGAPLPAAIVGLSPFVDMTGSGASMERNAALDPFLDAVRLPDVVGAYAPGLDPVDPLLSPLFGDLAGLPPCLIQCGGDEILLDDAVRMQAALAAAGVHSELEVWPRMPHVWQAFAGFLPEGKAALARICAFLRTELGRAAERPDVAA</sequence>